<evidence type="ECO:0000259" key="2">
    <source>
        <dbReference type="Pfam" id="PF21722"/>
    </source>
</evidence>
<protein>
    <recommendedName>
        <fullName evidence="2">Glycine-rich domain-containing protein</fullName>
    </recommendedName>
</protein>
<dbReference type="EMBL" id="BGZN01000002">
    <property type="protein sequence ID" value="GBR72808.1"/>
    <property type="molecule type" value="Genomic_DNA"/>
</dbReference>
<feature type="region of interest" description="Disordered" evidence="1">
    <location>
        <begin position="187"/>
        <end position="219"/>
    </location>
</feature>
<organism evidence="3 4">
    <name type="scientific">Termititenax aidoneus</name>
    <dbReference type="NCBI Taxonomy" id="2218524"/>
    <lineage>
        <taxon>Bacteria</taxon>
        <taxon>Bacillati</taxon>
        <taxon>Candidatus Margulisiibacteriota</taxon>
        <taxon>Candidatus Termititenacia</taxon>
        <taxon>Candidatus Termititenacales</taxon>
        <taxon>Candidatus Termititenacaceae</taxon>
        <taxon>Candidatus Termititenax</taxon>
    </lineage>
</organism>
<evidence type="ECO:0000313" key="3">
    <source>
        <dbReference type="EMBL" id="GBR72808.1"/>
    </source>
</evidence>
<proteinExistence type="predicted"/>
<reference evidence="3 4" key="1">
    <citation type="journal article" date="2019" name="ISME J.">
        <title>Genome analyses of uncultured TG2/ZB3 bacteria in 'Margulisbacteria' specifically attached to ectosymbiotic spirochetes of protists in the termite gut.</title>
        <authorList>
            <person name="Utami Y.D."/>
            <person name="Kuwahara H."/>
            <person name="Igai K."/>
            <person name="Murakami T."/>
            <person name="Sugaya K."/>
            <person name="Morikawa T."/>
            <person name="Nagura Y."/>
            <person name="Yuki M."/>
            <person name="Deevong P."/>
            <person name="Inoue T."/>
            <person name="Kihara K."/>
            <person name="Lo N."/>
            <person name="Yamada A."/>
            <person name="Ohkuma M."/>
            <person name="Hongoh Y."/>
        </authorList>
    </citation>
    <scope>NUCLEOTIDE SEQUENCE [LARGE SCALE GENOMIC DNA]</scope>
    <source>
        <strain evidence="3">NkOx7-01</strain>
    </source>
</reference>
<feature type="domain" description="Glycine-rich" evidence="2">
    <location>
        <begin position="58"/>
        <end position="278"/>
    </location>
</feature>
<sequence length="311" mass="30103">MLMMMRRADAGGKKFNIDQELTAPGEYTLRKNGLFILEGQSPDIPVVTTKVNLKIETLQLVGGGGGGASGSGYINGNNSMNGGPGGGSGYLSTLANQQYTKVSELSIFIGDGGIGGAGTPTGSSGSADGSNGEASIFYISSAALLTANGGNGALYVYNSSGNGGAGRYNGGACQKGYNNSRGGNGGGGAGYSSDGQIGAGEPSSTAPERSGGYGLDFNNGENGLDGNHGKGWVGGSFGGLGGQGPGAGGGGGGGPAQNSGGGNVYSGKGGKGSAGYCHIVCSVVLDGGGGVVYKCLTLLSKLFAPKRGASC</sequence>
<accession>A0A388T990</accession>
<dbReference type="Pfam" id="PF21722">
    <property type="entry name" value="Gly_rich_2"/>
    <property type="match status" value="1"/>
</dbReference>
<gene>
    <name evidence="3" type="ORF">NO1_0272</name>
</gene>
<evidence type="ECO:0000313" key="4">
    <source>
        <dbReference type="Proteomes" id="UP000269352"/>
    </source>
</evidence>
<dbReference type="Proteomes" id="UP000269352">
    <property type="component" value="Unassembled WGS sequence"/>
</dbReference>
<dbReference type="InterPro" id="IPR049304">
    <property type="entry name" value="Gly_rich_dom"/>
</dbReference>
<comment type="caution">
    <text evidence="3">The sequence shown here is derived from an EMBL/GenBank/DDBJ whole genome shotgun (WGS) entry which is preliminary data.</text>
</comment>
<keyword evidence="4" id="KW-1185">Reference proteome</keyword>
<dbReference type="AlphaFoldDB" id="A0A388T990"/>
<name>A0A388T990_TERA1</name>
<evidence type="ECO:0000256" key="1">
    <source>
        <dbReference type="SAM" id="MobiDB-lite"/>
    </source>
</evidence>